<comment type="caution">
    <text evidence="2">The sequence shown here is derived from an EMBL/GenBank/DDBJ whole genome shotgun (WGS) entry which is preliminary data.</text>
</comment>
<feature type="non-terminal residue" evidence="2">
    <location>
        <position position="1"/>
    </location>
</feature>
<reference evidence="2" key="1">
    <citation type="submission" date="2022-08" db="EMBL/GenBank/DDBJ databases">
        <authorList>
            <person name="Gutierrez-Valencia J."/>
        </authorList>
    </citation>
    <scope>NUCLEOTIDE SEQUENCE</scope>
</reference>
<dbReference type="EMBL" id="CAMGYJ010000006">
    <property type="protein sequence ID" value="CAI0439713.1"/>
    <property type="molecule type" value="Genomic_DNA"/>
</dbReference>
<sequence>KSKAKSWLITTETTRHKTSSSSNLQKDTQQRITLLTLLGRSAALKQRRKETEASLKDGKSVYSTNILLLPHDPKPCFRYLCGCSLFALCCCWICEECF</sequence>
<feature type="region of interest" description="Disordered" evidence="1">
    <location>
        <begin position="1"/>
        <end position="26"/>
    </location>
</feature>
<accession>A0AAV0M099</accession>
<protein>
    <submittedName>
        <fullName evidence="2">Uncharacterized protein</fullName>
    </submittedName>
</protein>
<evidence type="ECO:0000313" key="2">
    <source>
        <dbReference type="EMBL" id="CAI0439713.1"/>
    </source>
</evidence>
<keyword evidence="3" id="KW-1185">Reference proteome</keyword>
<evidence type="ECO:0000256" key="1">
    <source>
        <dbReference type="SAM" id="MobiDB-lite"/>
    </source>
</evidence>
<name>A0AAV0M099_9ROSI</name>
<dbReference type="AlphaFoldDB" id="A0AAV0M099"/>
<dbReference type="Proteomes" id="UP001154282">
    <property type="component" value="Unassembled WGS sequence"/>
</dbReference>
<organism evidence="2 3">
    <name type="scientific">Linum tenue</name>
    <dbReference type="NCBI Taxonomy" id="586396"/>
    <lineage>
        <taxon>Eukaryota</taxon>
        <taxon>Viridiplantae</taxon>
        <taxon>Streptophyta</taxon>
        <taxon>Embryophyta</taxon>
        <taxon>Tracheophyta</taxon>
        <taxon>Spermatophyta</taxon>
        <taxon>Magnoliopsida</taxon>
        <taxon>eudicotyledons</taxon>
        <taxon>Gunneridae</taxon>
        <taxon>Pentapetalae</taxon>
        <taxon>rosids</taxon>
        <taxon>fabids</taxon>
        <taxon>Malpighiales</taxon>
        <taxon>Linaceae</taxon>
        <taxon>Linum</taxon>
    </lineage>
</organism>
<evidence type="ECO:0000313" key="3">
    <source>
        <dbReference type="Proteomes" id="UP001154282"/>
    </source>
</evidence>
<proteinExistence type="predicted"/>
<gene>
    <name evidence="2" type="ORF">LITE_LOCUS26249</name>
</gene>